<dbReference type="RefSeq" id="WP_119277552.1">
    <property type="nucleotide sequence ID" value="NZ_QWLA01000030.1"/>
</dbReference>
<keyword evidence="3" id="KW-1185">Reference proteome</keyword>
<reference evidence="2 3" key="1">
    <citation type="submission" date="2018-08" db="EMBL/GenBank/DDBJ databases">
        <title>Meiothermus roseus NBRC 110900 genome sequencing project.</title>
        <authorList>
            <person name="Da Costa M.S."/>
            <person name="Albuquerque L."/>
            <person name="Raposo P."/>
            <person name="Froufe H.J.C."/>
            <person name="Barroso C.S."/>
            <person name="Egas C."/>
        </authorList>
    </citation>
    <scope>NUCLEOTIDE SEQUENCE [LARGE SCALE GENOMIC DNA]</scope>
    <source>
        <strain evidence="2 3">NBRC 110900</strain>
    </source>
</reference>
<organism evidence="2 3">
    <name type="scientific">Calidithermus roseus</name>
    <dbReference type="NCBI Taxonomy" id="1644118"/>
    <lineage>
        <taxon>Bacteria</taxon>
        <taxon>Thermotogati</taxon>
        <taxon>Deinococcota</taxon>
        <taxon>Deinococci</taxon>
        <taxon>Thermales</taxon>
        <taxon>Thermaceae</taxon>
        <taxon>Calidithermus</taxon>
    </lineage>
</organism>
<name>A0A399ERG8_9DEIN</name>
<comment type="caution">
    <text evidence="2">The sequence shown here is derived from an EMBL/GenBank/DDBJ whole genome shotgun (WGS) entry which is preliminary data.</text>
</comment>
<evidence type="ECO:0000313" key="2">
    <source>
        <dbReference type="EMBL" id="RIH86395.1"/>
    </source>
</evidence>
<dbReference type="Proteomes" id="UP000265341">
    <property type="component" value="Unassembled WGS sequence"/>
</dbReference>
<proteinExistence type="predicted"/>
<sequence length="726" mass="78784">MLRPAGIALISALIFMFIVVVFLSIIINNAVSNQRNASDFLRTSQAQFAAEAGLDDAVATVWHRLWGTIPLAERSLTRYNTELSKDPLKLGTPGAVYKSPLKTLPAGSSYSYEISRLPDVTSNGVTQSILLRVKATGTLPDRKTTRILQSDFAVQRGFFPFDFALLTDKAECLFCHADIKSLDVLRGVPDEDNPDSWWRRAKVGVLDSLIMRGDEHAGMVSGSLLTRGSVYQQGGSPGVSNQLYTNMTVGQDRISQDQPVAINSNPNYQADCKANPASCNIKRALYLNYPTGSSVGDFPDGELPTNFPLPIPDANNNRVIDDNEWKAALDESTAGTSDTYPAGSITADMQIAPSSLSWGGSRQTRTSSDLGTLPNTVILDGSRNPILISGTVFINGDLIIRGRTSGNGTIIARGNVYVLGDLTYDCTITQNRSSCDYSKQSELPQLSLIAGGSVLVSDYATVTTLNESELDLLKQGNVQASFTYCKNNPPDPSRCGPRSDFLQPNFILTQMANFNRDELWKALNDSTYTPRFYTYGEGEVYYTNNCTHNAQDYSAYRSLSEASKSGGSVQLCTGDTEVAGKAKSIPATLPSNVAGAAKIELNPKSFTAEDIKNLWIESVRNRSTGPLRTDGLLYSANSIFSVLPQDNPGAVTKGQWDLRGALVAPDTGILAPGPCANGETAKTCTVNGITYENFGLRIYHDSRLRPRIAQAQRLGLFRSQWQVVAQ</sequence>
<feature type="transmembrane region" description="Helical" evidence="1">
    <location>
        <begin position="7"/>
        <end position="27"/>
    </location>
</feature>
<evidence type="ECO:0008006" key="4">
    <source>
        <dbReference type="Google" id="ProtNLM"/>
    </source>
</evidence>
<accession>A0A399ERG8</accession>
<gene>
    <name evidence="2" type="ORF">Mrose_01809</name>
</gene>
<evidence type="ECO:0000256" key="1">
    <source>
        <dbReference type="SAM" id="Phobius"/>
    </source>
</evidence>
<keyword evidence="1" id="KW-0472">Membrane</keyword>
<dbReference type="OrthoDB" id="23758at2"/>
<dbReference type="PROSITE" id="PS00018">
    <property type="entry name" value="EF_HAND_1"/>
    <property type="match status" value="1"/>
</dbReference>
<protein>
    <recommendedName>
        <fullName evidence="4">Type 4 fimbrial biogenesis protein PilX N-terminal domain-containing protein</fullName>
    </recommendedName>
</protein>
<dbReference type="AlphaFoldDB" id="A0A399ERG8"/>
<keyword evidence="1" id="KW-1133">Transmembrane helix</keyword>
<dbReference type="InterPro" id="IPR018247">
    <property type="entry name" value="EF_Hand_1_Ca_BS"/>
</dbReference>
<dbReference type="EMBL" id="QWLA01000030">
    <property type="protein sequence ID" value="RIH86395.1"/>
    <property type="molecule type" value="Genomic_DNA"/>
</dbReference>
<keyword evidence="1" id="KW-0812">Transmembrane</keyword>
<evidence type="ECO:0000313" key="3">
    <source>
        <dbReference type="Proteomes" id="UP000265341"/>
    </source>
</evidence>